<keyword evidence="10" id="KW-1185">Reference proteome</keyword>
<sequence>MKSGSISISQFIAILMLSTGLMNHVIIIPTLLDAAKRDAWLSVLLTGVIMILWAALLYVIIRRINKQHLVHYLMERIPPIVVYALVGVICIYLFLIFSITVNDTINWIKLSFSPRIPIFVLSLLLTTICCINALLGVQSISNIATILLPFVILLGIFAALATVPHKDYSLIKPILEYGMQPVWNGVLYAGAGFSELVMLLFIQHKIKSKISYPMLLLLIFILVGLTIGPLMGSIVEFGPDHAAKLRYPAYEEWRLITIGHYVEHLDFLSIYQWFSGAFIRISLSLFIILEILCLKHAKQRIIALSIILIMNIVLNLLPISNILFLFFMKQVLPIFFYGVILFTIVLSLIIALPKRERGLADD</sequence>
<feature type="transmembrane region" description="Helical" evidence="8">
    <location>
        <begin position="12"/>
        <end position="32"/>
    </location>
</feature>
<feature type="transmembrane region" description="Helical" evidence="8">
    <location>
        <begin position="270"/>
        <end position="289"/>
    </location>
</feature>
<dbReference type="Proteomes" id="UP000193834">
    <property type="component" value="Unassembled WGS sequence"/>
</dbReference>
<feature type="transmembrane region" description="Helical" evidence="8">
    <location>
        <begin position="116"/>
        <end position="135"/>
    </location>
</feature>
<feature type="transmembrane region" description="Helical" evidence="8">
    <location>
        <begin position="80"/>
        <end position="101"/>
    </location>
</feature>
<evidence type="ECO:0000256" key="2">
    <source>
        <dbReference type="ARBA" id="ARBA00007998"/>
    </source>
</evidence>
<dbReference type="PANTHER" id="PTHR34975:SF2">
    <property type="entry name" value="SPORE GERMINATION PROTEIN A2"/>
    <property type="match status" value="1"/>
</dbReference>
<dbReference type="Pfam" id="PF03845">
    <property type="entry name" value="Spore_permease"/>
    <property type="match status" value="1"/>
</dbReference>
<dbReference type="GO" id="GO:0016020">
    <property type="term" value="C:membrane"/>
    <property type="evidence" value="ECO:0007669"/>
    <property type="project" value="UniProtKB-SubCell"/>
</dbReference>
<dbReference type="GO" id="GO:0009847">
    <property type="term" value="P:spore germination"/>
    <property type="evidence" value="ECO:0007669"/>
    <property type="project" value="InterPro"/>
</dbReference>
<feature type="transmembrane region" description="Helical" evidence="8">
    <location>
        <begin position="334"/>
        <end position="352"/>
    </location>
</feature>
<feature type="transmembrane region" description="Helical" evidence="8">
    <location>
        <begin position="301"/>
        <end position="328"/>
    </location>
</feature>
<dbReference type="STRING" id="1852522.SAMN06295960_1125"/>
<evidence type="ECO:0000313" key="10">
    <source>
        <dbReference type="Proteomes" id="UP000193834"/>
    </source>
</evidence>
<dbReference type="PANTHER" id="PTHR34975">
    <property type="entry name" value="SPORE GERMINATION PROTEIN A2"/>
    <property type="match status" value="1"/>
</dbReference>
<evidence type="ECO:0000256" key="8">
    <source>
        <dbReference type="SAM" id="Phobius"/>
    </source>
</evidence>
<comment type="subcellular location">
    <subcellularLocation>
        <location evidence="1">Membrane</location>
        <topology evidence="1">Multi-pass membrane protein</topology>
    </subcellularLocation>
</comment>
<evidence type="ECO:0000256" key="1">
    <source>
        <dbReference type="ARBA" id="ARBA00004141"/>
    </source>
</evidence>
<protein>
    <submittedName>
        <fullName evidence="9">Spore germination protein (Amino acid permease)</fullName>
    </submittedName>
</protein>
<comment type="similarity">
    <text evidence="2">Belongs to the amino acid-polyamine-organocation (APC) superfamily. Spore germination protein (SGP) (TC 2.A.3.9) family.</text>
</comment>
<feature type="transmembrane region" description="Helical" evidence="8">
    <location>
        <begin position="182"/>
        <end position="202"/>
    </location>
</feature>
<evidence type="ECO:0000256" key="4">
    <source>
        <dbReference type="ARBA" id="ARBA00022544"/>
    </source>
</evidence>
<keyword evidence="7 8" id="KW-0472">Membrane</keyword>
<gene>
    <name evidence="9" type="ORF">SAMN06295960_1125</name>
</gene>
<evidence type="ECO:0000256" key="7">
    <source>
        <dbReference type="ARBA" id="ARBA00023136"/>
    </source>
</evidence>
<dbReference type="AlphaFoldDB" id="A0A1X7J316"/>
<evidence type="ECO:0000256" key="3">
    <source>
        <dbReference type="ARBA" id="ARBA00022448"/>
    </source>
</evidence>
<proteinExistence type="inferred from homology"/>
<organism evidence="9 10">
    <name type="scientific">Paenibacillus aquistagni</name>
    <dbReference type="NCBI Taxonomy" id="1852522"/>
    <lineage>
        <taxon>Bacteria</taxon>
        <taxon>Bacillati</taxon>
        <taxon>Bacillota</taxon>
        <taxon>Bacilli</taxon>
        <taxon>Bacillales</taxon>
        <taxon>Paenibacillaceae</taxon>
        <taxon>Paenibacillus</taxon>
    </lineage>
</organism>
<keyword evidence="5 8" id="KW-0812">Transmembrane</keyword>
<dbReference type="RefSeq" id="WP_085493304.1">
    <property type="nucleotide sequence ID" value="NZ_FXAZ01000001.1"/>
</dbReference>
<feature type="transmembrane region" description="Helical" evidence="8">
    <location>
        <begin position="214"/>
        <end position="235"/>
    </location>
</feature>
<feature type="transmembrane region" description="Helical" evidence="8">
    <location>
        <begin position="38"/>
        <end position="60"/>
    </location>
</feature>
<reference evidence="9 10" key="1">
    <citation type="submission" date="2017-04" db="EMBL/GenBank/DDBJ databases">
        <authorList>
            <person name="Afonso C.L."/>
            <person name="Miller P.J."/>
            <person name="Scott M.A."/>
            <person name="Spackman E."/>
            <person name="Goraichik I."/>
            <person name="Dimitrov K.M."/>
            <person name="Suarez D.L."/>
            <person name="Swayne D.E."/>
        </authorList>
    </citation>
    <scope>NUCLEOTIDE SEQUENCE [LARGE SCALE GENOMIC DNA]</scope>
    <source>
        <strain evidence="9 10">11</strain>
    </source>
</reference>
<keyword evidence="6 8" id="KW-1133">Transmembrane helix</keyword>
<feature type="transmembrane region" description="Helical" evidence="8">
    <location>
        <begin position="142"/>
        <end position="162"/>
    </location>
</feature>
<keyword evidence="3" id="KW-0813">Transport</keyword>
<evidence type="ECO:0000256" key="6">
    <source>
        <dbReference type="ARBA" id="ARBA00022989"/>
    </source>
</evidence>
<evidence type="ECO:0000313" key="9">
    <source>
        <dbReference type="EMBL" id="SMG21649.1"/>
    </source>
</evidence>
<dbReference type="EMBL" id="FXAZ01000001">
    <property type="protein sequence ID" value="SMG21649.1"/>
    <property type="molecule type" value="Genomic_DNA"/>
</dbReference>
<dbReference type="InterPro" id="IPR004761">
    <property type="entry name" value="Spore_GerAB"/>
</dbReference>
<dbReference type="OrthoDB" id="2381188at2"/>
<evidence type="ECO:0000256" key="5">
    <source>
        <dbReference type="ARBA" id="ARBA00022692"/>
    </source>
</evidence>
<keyword evidence="4" id="KW-0309">Germination</keyword>
<name>A0A1X7J316_9BACL</name>
<dbReference type="NCBIfam" id="TIGR00912">
    <property type="entry name" value="2A0309"/>
    <property type="match status" value="1"/>
</dbReference>
<accession>A0A1X7J316</accession>